<evidence type="ECO:0008006" key="4">
    <source>
        <dbReference type="Google" id="ProtNLM"/>
    </source>
</evidence>
<dbReference type="PROSITE" id="PS51257">
    <property type="entry name" value="PROKAR_LIPOPROTEIN"/>
    <property type="match status" value="1"/>
</dbReference>
<keyword evidence="3" id="KW-1185">Reference proteome</keyword>
<evidence type="ECO:0000313" key="2">
    <source>
        <dbReference type="EMBL" id="WYJ79683.1"/>
    </source>
</evidence>
<reference evidence="2 3" key="1">
    <citation type="submission" date="2021-03" db="EMBL/GenBank/DDBJ databases">
        <authorList>
            <person name="Gilmore M.S."/>
            <person name="Schwartzman J."/>
            <person name="Van Tyne D."/>
            <person name="Martin M."/>
            <person name="Earl A.M."/>
            <person name="Manson A.L."/>
            <person name="Straub T."/>
            <person name="Salamzade R."/>
            <person name="Saavedra J."/>
            <person name="Lebreton F."/>
            <person name="Prichula J."/>
            <person name="Schaufler K."/>
            <person name="Gaca A."/>
            <person name="Sgardioli B."/>
            <person name="Wagenaar J."/>
            <person name="Strong T."/>
        </authorList>
    </citation>
    <scope>NUCLEOTIDE SEQUENCE [LARGE SCALE GENOMIC DNA]</scope>
    <source>
        <strain evidence="2 3">DIV1094</strain>
    </source>
</reference>
<evidence type="ECO:0000313" key="3">
    <source>
        <dbReference type="Proteomes" id="UP000664360"/>
    </source>
</evidence>
<feature type="region of interest" description="Disordered" evidence="1">
    <location>
        <begin position="23"/>
        <end position="84"/>
    </location>
</feature>
<name>A0ABZ2SVP7_9ENTE</name>
<protein>
    <recommendedName>
        <fullName evidence="4">Lipoprotein</fullName>
    </recommendedName>
</protein>
<reference evidence="2 3" key="2">
    <citation type="submission" date="2024-03" db="EMBL/GenBank/DDBJ databases">
        <title>The Genome Sequence of Enterococcus sp. DIV1094.</title>
        <authorList>
            <consortium name="The Broad Institute Genomics Platform"/>
            <consortium name="The Broad Institute Microbial Omics Core"/>
            <consortium name="The Broad Institute Genomic Center for Infectious Diseases"/>
            <person name="Earl A."/>
            <person name="Manson A."/>
            <person name="Gilmore M."/>
            <person name="Schwartman J."/>
            <person name="Shea T."/>
            <person name="Abouelleil A."/>
            <person name="Cao P."/>
            <person name="Chapman S."/>
            <person name="Cusick C."/>
            <person name="Young S."/>
            <person name="Neafsey D."/>
            <person name="Nusbaum C."/>
            <person name="Birren B."/>
        </authorList>
    </citation>
    <scope>NUCLEOTIDE SEQUENCE [LARGE SCALE GENOMIC DNA]</scope>
    <source>
        <strain evidence="2 3">DIV1094</strain>
    </source>
</reference>
<accession>A0ABZ2SVP7</accession>
<evidence type="ECO:0000256" key="1">
    <source>
        <dbReference type="SAM" id="MobiDB-lite"/>
    </source>
</evidence>
<organism evidence="2 3">
    <name type="scientific">Candidatus Enterococcus mangumiae</name>
    <dbReference type="NCBI Taxonomy" id="2230878"/>
    <lineage>
        <taxon>Bacteria</taxon>
        <taxon>Bacillati</taxon>
        <taxon>Bacillota</taxon>
        <taxon>Bacilli</taxon>
        <taxon>Lactobacillales</taxon>
        <taxon>Enterococcaceae</taxon>
        <taxon>Enterococcus</taxon>
    </lineage>
</organism>
<dbReference type="RefSeq" id="WP_206854711.1">
    <property type="nucleotide sequence ID" value="NZ_CP147250.1"/>
</dbReference>
<sequence length="218" mass="23916">MKSSMVLIMVAVFILTGCGGKTNDEKSASSDYSTEETQETQETASSSQAATSESSSQSAEISTSTSSTITTTTSSEMIEETNPLAGYTDDQIEYARVWLTIMGTNYKSDLANNEFELNVRRAPAGSPINPYDESSLTFPNETVMISGKYGYQSGIVYSSNHDGSITYYPVPSHFQQPDDQAILKEEEQNILNNAQRINIPTGNPEDIKELIRVMNIEN</sequence>
<feature type="compositionally biased region" description="Low complexity" evidence="1">
    <location>
        <begin position="40"/>
        <end position="76"/>
    </location>
</feature>
<dbReference type="Proteomes" id="UP000664360">
    <property type="component" value="Chromosome"/>
</dbReference>
<gene>
    <name evidence="2" type="ORF">DOK79_001236</name>
</gene>
<proteinExistence type="predicted"/>
<dbReference type="EMBL" id="CP147250">
    <property type="protein sequence ID" value="WYJ79683.1"/>
    <property type="molecule type" value="Genomic_DNA"/>
</dbReference>